<keyword evidence="1" id="KW-0472">Membrane</keyword>
<evidence type="ECO:0000313" key="2">
    <source>
        <dbReference type="EMBL" id="MDV7714651.1"/>
    </source>
</evidence>
<proteinExistence type="predicted"/>
<evidence type="ECO:0000313" key="5">
    <source>
        <dbReference type="Proteomes" id="UP000181728"/>
    </source>
</evidence>
<reference evidence="4 6" key="2">
    <citation type="submission" date="2018-08" db="EMBL/GenBank/DDBJ databases">
        <authorList>
            <person name="Lorentzen P. G. S. M."/>
        </authorList>
    </citation>
    <scope>NUCLEOTIDE SEQUENCE [LARGE SCALE GENOMIC DNA]</scope>
    <source>
        <strain evidence="4 6">CRBO_1381</strain>
    </source>
</reference>
<evidence type="ECO:0000313" key="3">
    <source>
        <dbReference type="EMBL" id="OIM21209.1"/>
    </source>
</evidence>
<dbReference type="Proteomes" id="UP000181728">
    <property type="component" value="Unassembled WGS sequence"/>
</dbReference>
<feature type="transmembrane region" description="Helical" evidence="1">
    <location>
        <begin position="82"/>
        <end position="102"/>
    </location>
</feature>
<dbReference type="Proteomes" id="UP001281024">
    <property type="component" value="Unassembled WGS sequence"/>
</dbReference>
<gene>
    <name evidence="3" type="ORF">ATX59_05380</name>
    <name evidence="2" type="ORF">GA838_02485</name>
    <name evidence="4" type="ORF">OENI_1099</name>
</gene>
<protein>
    <submittedName>
        <fullName evidence="3">Uncharacterized protein</fullName>
    </submittedName>
</protein>
<evidence type="ECO:0000313" key="4">
    <source>
        <dbReference type="EMBL" id="VDB98334.1"/>
    </source>
</evidence>
<keyword evidence="1" id="KW-0812">Transmembrane</keyword>
<dbReference type="EMBL" id="LR031358">
    <property type="protein sequence ID" value="VDB98334.1"/>
    <property type="molecule type" value="Genomic_DNA"/>
</dbReference>
<evidence type="ECO:0000313" key="6">
    <source>
        <dbReference type="Proteomes" id="UP000294726"/>
    </source>
</evidence>
<evidence type="ECO:0000256" key="1">
    <source>
        <dbReference type="SAM" id="Phobius"/>
    </source>
</evidence>
<accession>A0A483AXZ0</accession>
<name>A0A483AXZ0_OENOE</name>
<dbReference type="EMBL" id="WERV01000002">
    <property type="protein sequence ID" value="MDV7714651.1"/>
    <property type="molecule type" value="Genomic_DNA"/>
</dbReference>
<dbReference type="EMBL" id="MLOK01000039">
    <property type="protein sequence ID" value="OIM21209.1"/>
    <property type="molecule type" value="Genomic_DNA"/>
</dbReference>
<organism evidence="3 5">
    <name type="scientific">Oenococcus oeni</name>
    <name type="common">Leuconostoc oenos</name>
    <dbReference type="NCBI Taxonomy" id="1247"/>
    <lineage>
        <taxon>Bacteria</taxon>
        <taxon>Bacillati</taxon>
        <taxon>Bacillota</taxon>
        <taxon>Bacilli</taxon>
        <taxon>Lactobacillales</taxon>
        <taxon>Lactobacillaceae</taxon>
        <taxon>Oenococcus</taxon>
    </lineage>
</organism>
<keyword evidence="1" id="KW-1133">Transmembrane helix</keyword>
<sequence>MSLKDRINNWVEKRNAKDEAQDRLKKRKAIEKQYAKEHPKQVTPVQPEYEQEFKLTHNGKFELGSDGKLTSKGRSQRLKFRLNIAILSLVVLIVLLYLYFIFL</sequence>
<reference evidence="3 5" key="1">
    <citation type="journal article" date="2016" name="BMC Genomics">
        <title>Consensus pan-genome assembly of the specialised wine bacterium Oenococcus oeni.</title>
        <authorList>
            <person name="Sternes P.R."/>
            <person name="Borneman A.R."/>
        </authorList>
    </citation>
    <scope>NUCLEOTIDE SEQUENCE [LARGE SCALE GENOMIC DNA]</scope>
    <source>
        <strain evidence="3 5">AWRIB661</strain>
    </source>
</reference>
<dbReference type="RefSeq" id="WP_002821330.1">
    <property type="nucleotide sequence ID" value="NZ_CP014324.1"/>
</dbReference>
<dbReference type="Proteomes" id="UP000294726">
    <property type="component" value="Chromosome"/>
</dbReference>
<reference evidence="2" key="3">
    <citation type="submission" date="2019-10" db="EMBL/GenBank/DDBJ databases">
        <title>Malate fermentation in French cider.</title>
        <authorList>
            <person name="Cousin F.J."/>
            <person name="Medina Fernandez S."/>
            <person name="Misery B."/>
            <person name="Laplace J.-M."/>
            <person name="Cretenet M."/>
        </authorList>
    </citation>
    <scope>NUCLEOTIDE SEQUENCE</scope>
    <source>
        <strain evidence="2">UCMA15129</strain>
    </source>
</reference>
<dbReference type="AlphaFoldDB" id="A0A483AXZ0"/>